<evidence type="ECO:0000313" key="3">
    <source>
        <dbReference type="Proteomes" id="UP000245884"/>
    </source>
</evidence>
<feature type="region of interest" description="Disordered" evidence="1">
    <location>
        <begin position="117"/>
        <end position="309"/>
    </location>
</feature>
<feature type="compositionally biased region" description="Basic residues" evidence="1">
    <location>
        <begin position="292"/>
        <end position="309"/>
    </location>
</feature>
<feature type="region of interest" description="Disordered" evidence="1">
    <location>
        <begin position="1"/>
        <end position="23"/>
    </location>
</feature>
<feature type="compositionally biased region" description="Acidic residues" evidence="1">
    <location>
        <begin position="153"/>
        <end position="165"/>
    </location>
</feature>
<feature type="compositionally biased region" description="Basic and acidic residues" evidence="1">
    <location>
        <begin position="63"/>
        <end position="72"/>
    </location>
</feature>
<feature type="compositionally biased region" description="Basic and acidic residues" evidence="1">
    <location>
        <begin position="45"/>
        <end position="54"/>
    </location>
</feature>
<dbReference type="Proteomes" id="UP000245884">
    <property type="component" value="Unassembled WGS sequence"/>
</dbReference>
<dbReference type="STRING" id="1569628.A0A316UPK0"/>
<protein>
    <submittedName>
        <fullName evidence="2">Uncharacterized protein</fullName>
    </submittedName>
</protein>
<feature type="compositionally biased region" description="Basic and acidic residues" evidence="1">
    <location>
        <begin position="219"/>
        <end position="230"/>
    </location>
</feature>
<dbReference type="GeneID" id="37030255"/>
<accession>A0A316UPK0</accession>
<feature type="compositionally biased region" description="Basic and acidic residues" evidence="1">
    <location>
        <begin position="242"/>
        <end position="251"/>
    </location>
</feature>
<evidence type="ECO:0000313" key="2">
    <source>
        <dbReference type="EMBL" id="PWN25803.1"/>
    </source>
</evidence>
<feature type="compositionally biased region" description="Low complexity" evidence="1">
    <location>
        <begin position="35"/>
        <end position="44"/>
    </location>
</feature>
<feature type="region of interest" description="Disordered" evidence="1">
    <location>
        <begin position="35"/>
        <end position="80"/>
    </location>
</feature>
<dbReference type="RefSeq" id="XP_025360415.1">
    <property type="nucleotide sequence ID" value="XM_025508432.1"/>
</dbReference>
<sequence length="309" mass="32802">MAPSSTSSPASFSGNARPAHVTSLSGKVQGLKFMQRAAAVQQQSRQDEDERPVESKGNAPSSKEAKPDEEAVKASTAATPAIATSIDGNEEHWSFAPSTSRAAAILDEDQHAQGWDSWLLSSSSGSSSSGGASKSSVGQTGTARRKFGRFQGEEDPEQEDDEENSEQQQGRSRGGRGPRASGASSSSAGKRRKRDDEDGLEPAFDQDTSSSRHSGPVTMRDKKAKQDKGSKKAKKAAAEGNEGFRKPKSFKDEEDDASLEASLLDESFADQDRGDDLEEDRGTGSTTATGSKKQKKSRRKKNKGKTAGA</sequence>
<feature type="compositionally biased region" description="Acidic residues" evidence="1">
    <location>
        <begin position="267"/>
        <end position="279"/>
    </location>
</feature>
<dbReference type="EMBL" id="KZ819674">
    <property type="protein sequence ID" value="PWN25803.1"/>
    <property type="molecule type" value="Genomic_DNA"/>
</dbReference>
<gene>
    <name evidence="2" type="ORF">BDZ90DRAFT_262005</name>
</gene>
<keyword evidence="3" id="KW-1185">Reference proteome</keyword>
<evidence type="ECO:0000256" key="1">
    <source>
        <dbReference type="SAM" id="MobiDB-lite"/>
    </source>
</evidence>
<feature type="compositionally biased region" description="Low complexity" evidence="1">
    <location>
        <begin position="121"/>
        <end position="136"/>
    </location>
</feature>
<feature type="compositionally biased region" description="Low complexity" evidence="1">
    <location>
        <begin position="178"/>
        <end position="188"/>
    </location>
</feature>
<proteinExistence type="predicted"/>
<dbReference type="AlphaFoldDB" id="A0A316UPK0"/>
<name>A0A316UPK0_9BASI</name>
<reference evidence="2 3" key="1">
    <citation type="journal article" date="2018" name="Mol. Biol. Evol.">
        <title>Broad Genomic Sampling Reveals a Smut Pathogenic Ancestry of the Fungal Clade Ustilaginomycotina.</title>
        <authorList>
            <person name="Kijpornyongpan T."/>
            <person name="Mondo S.J."/>
            <person name="Barry K."/>
            <person name="Sandor L."/>
            <person name="Lee J."/>
            <person name="Lipzen A."/>
            <person name="Pangilinan J."/>
            <person name="LaButti K."/>
            <person name="Hainaut M."/>
            <person name="Henrissat B."/>
            <person name="Grigoriev I.V."/>
            <person name="Spatafora J.W."/>
            <person name="Aime M.C."/>
        </authorList>
    </citation>
    <scope>NUCLEOTIDE SEQUENCE [LARGE SCALE GENOMIC DNA]</scope>
    <source>
        <strain evidence="2 3">MCA 5214</strain>
    </source>
</reference>
<feature type="compositionally biased region" description="Low complexity" evidence="1">
    <location>
        <begin position="1"/>
        <end position="13"/>
    </location>
</feature>
<organism evidence="2 3">
    <name type="scientific">Jaminaea rosea</name>
    <dbReference type="NCBI Taxonomy" id="1569628"/>
    <lineage>
        <taxon>Eukaryota</taxon>
        <taxon>Fungi</taxon>
        <taxon>Dikarya</taxon>
        <taxon>Basidiomycota</taxon>
        <taxon>Ustilaginomycotina</taxon>
        <taxon>Exobasidiomycetes</taxon>
        <taxon>Microstromatales</taxon>
        <taxon>Microstromatales incertae sedis</taxon>
        <taxon>Jaminaea</taxon>
    </lineage>
</organism>